<dbReference type="Proteomes" id="UP000321062">
    <property type="component" value="Chromosome"/>
</dbReference>
<keyword evidence="1" id="KW-1133">Transmembrane helix</keyword>
<sequence>MAFLVPAVPAFSMLLALIIGLPVAIAGVLAGIRSYNTGRRANDRLPYILGLLGTVVSVIAAARVVLPFM</sequence>
<evidence type="ECO:0000313" key="2">
    <source>
        <dbReference type="EMBL" id="QEE19183.1"/>
    </source>
</evidence>
<evidence type="ECO:0000313" key="3">
    <source>
        <dbReference type="Proteomes" id="UP000321062"/>
    </source>
</evidence>
<accession>A0A5B9DJA2</accession>
<reference evidence="2 3" key="1">
    <citation type="journal article" date="2015" name="Int. J. Syst. Evol. Microbiol.">
        <title>Youhaiella tibetensis gen. nov., sp. nov., isolated from subsurface sediment.</title>
        <authorList>
            <person name="Wang Y.X."/>
            <person name="Huang F.Q."/>
            <person name="Nogi Y."/>
            <person name="Pang S.J."/>
            <person name="Wang P.K."/>
            <person name="Lv J."/>
        </authorList>
    </citation>
    <scope>NUCLEOTIDE SEQUENCE [LARGE SCALE GENOMIC DNA]</scope>
    <source>
        <strain evidence="3">fig4</strain>
    </source>
</reference>
<dbReference type="RefSeq" id="WP_147655002.1">
    <property type="nucleotide sequence ID" value="NZ_BMFM01000001.1"/>
</dbReference>
<dbReference type="EMBL" id="CP041690">
    <property type="protein sequence ID" value="QEE19183.1"/>
    <property type="molecule type" value="Genomic_DNA"/>
</dbReference>
<keyword evidence="1" id="KW-0812">Transmembrane</keyword>
<organism evidence="2 3">
    <name type="scientific">Paradevosia tibetensis</name>
    <dbReference type="NCBI Taxonomy" id="1447062"/>
    <lineage>
        <taxon>Bacteria</taxon>
        <taxon>Pseudomonadati</taxon>
        <taxon>Pseudomonadota</taxon>
        <taxon>Alphaproteobacteria</taxon>
        <taxon>Hyphomicrobiales</taxon>
        <taxon>Devosiaceae</taxon>
        <taxon>Paradevosia</taxon>
    </lineage>
</organism>
<proteinExistence type="predicted"/>
<dbReference type="KEGG" id="yti:FNA67_02900"/>
<evidence type="ECO:0000256" key="1">
    <source>
        <dbReference type="SAM" id="Phobius"/>
    </source>
</evidence>
<feature type="transmembrane region" description="Helical" evidence="1">
    <location>
        <begin position="44"/>
        <end position="66"/>
    </location>
</feature>
<dbReference type="AlphaFoldDB" id="A0A5B9DJA2"/>
<keyword evidence="1" id="KW-0472">Membrane</keyword>
<name>A0A5B9DJA2_9HYPH</name>
<protein>
    <submittedName>
        <fullName evidence="2">Uncharacterized protein</fullName>
    </submittedName>
</protein>
<feature type="transmembrane region" description="Helical" evidence="1">
    <location>
        <begin position="12"/>
        <end position="32"/>
    </location>
</feature>
<keyword evidence="3" id="KW-1185">Reference proteome</keyword>
<gene>
    <name evidence="2" type="ORF">FNA67_02900</name>
</gene>